<organism evidence="1 2">
    <name type="scientific">Gymnopilus junonius</name>
    <name type="common">Spectacular rustgill mushroom</name>
    <name type="synonym">Gymnopilus spectabilis subsp. junonius</name>
    <dbReference type="NCBI Taxonomy" id="109634"/>
    <lineage>
        <taxon>Eukaryota</taxon>
        <taxon>Fungi</taxon>
        <taxon>Dikarya</taxon>
        <taxon>Basidiomycota</taxon>
        <taxon>Agaricomycotina</taxon>
        <taxon>Agaricomycetes</taxon>
        <taxon>Agaricomycetidae</taxon>
        <taxon>Agaricales</taxon>
        <taxon>Agaricineae</taxon>
        <taxon>Hymenogastraceae</taxon>
        <taxon>Gymnopilus</taxon>
    </lineage>
</organism>
<proteinExistence type="predicted"/>
<protein>
    <submittedName>
        <fullName evidence="1">Uncharacterized protein</fullName>
    </submittedName>
</protein>
<accession>A0A9P5NC80</accession>
<evidence type="ECO:0000313" key="1">
    <source>
        <dbReference type="EMBL" id="KAF8874964.1"/>
    </source>
</evidence>
<evidence type="ECO:0000313" key="2">
    <source>
        <dbReference type="Proteomes" id="UP000724874"/>
    </source>
</evidence>
<reference evidence="1" key="1">
    <citation type="submission" date="2020-11" db="EMBL/GenBank/DDBJ databases">
        <authorList>
            <consortium name="DOE Joint Genome Institute"/>
            <person name="Ahrendt S."/>
            <person name="Riley R."/>
            <person name="Andreopoulos W."/>
            <person name="LaButti K."/>
            <person name="Pangilinan J."/>
            <person name="Ruiz-duenas F.J."/>
            <person name="Barrasa J.M."/>
            <person name="Sanchez-Garcia M."/>
            <person name="Camarero S."/>
            <person name="Miyauchi S."/>
            <person name="Serrano A."/>
            <person name="Linde D."/>
            <person name="Babiker R."/>
            <person name="Drula E."/>
            <person name="Ayuso-Fernandez I."/>
            <person name="Pacheco R."/>
            <person name="Padilla G."/>
            <person name="Ferreira P."/>
            <person name="Barriuso J."/>
            <person name="Kellner H."/>
            <person name="Castanera R."/>
            <person name="Alfaro M."/>
            <person name="Ramirez L."/>
            <person name="Pisabarro A.G."/>
            <person name="Kuo A."/>
            <person name="Tritt A."/>
            <person name="Lipzen A."/>
            <person name="He G."/>
            <person name="Yan M."/>
            <person name="Ng V."/>
            <person name="Cullen D."/>
            <person name="Martin F."/>
            <person name="Rosso M.-N."/>
            <person name="Henrissat B."/>
            <person name="Hibbett D."/>
            <person name="Martinez A.T."/>
            <person name="Grigoriev I.V."/>
        </authorList>
    </citation>
    <scope>NUCLEOTIDE SEQUENCE</scope>
    <source>
        <strain evidence="1">AH 44721</strain>
    </source>
</reference>
<comment type="caution">
    <text evidence="1">The sequence shown here is derived from an EMBL/GenBank/DDBJ whole genome shotgun (WGS) entry which is preliminary data.</text>
</comment>
<name>A0A9P5NC80_GYMJU</name>
<keyword evidence="2" id="KW-1185">Reference proteome</keyword>
<sequence>MRRTLWQFVAQFQASRFLGAGTYNLLLLSTATAAVGRDGLSHTSLSFVVSRSLHTEREWNRFPCIKFHISIRWLSVHIKFCTIHPIVTKK</sequence>
<gene>
    <name evidence="1" type="ORF">CPB84DRAFT_1829290</name>
</gene>
<dbReference type="EMBL" id="JADNYJ010000205">
    <property type="protein sequence ID" value="KAF8874964.1"/>
    <property type="molecule type" value="Genomic_DNA"/>
</dbReference>
<dbReference type="Proteomes" id="UP000724874">
    <property type="component" value="Unassembled WGS sequence"/>
</dbReference>
<dbReference type="AlphaFoldDB" id="A0A9P5NC80"/>
<feature type="non-terminal residue" evidence="1">
    <location>
        <position position="1"/>
    </location>
</feature>